<evidence type="ECO:0000313" key="2">
    <source>
        <dbReference type="EMBL" id="CAB4138616.1"/>
    </source>
</evidence>
<dbReference type="Gene3D" id="3.90.320.10">
    <property type="match status" value="1"/>
</dbReference>
<gene>
    <name evidence="2" type="ORF">UFOVP331_176</name>
</gene>
<evidence type="ECO:0000259" key="1">
    <source>
        <dbReference type="Pfam" id="PF12705"/>
    </source>
</evidence>
<name>A0A6J5M0I3_9CAUD</name>
<proteinExistence type="predicted"/>
<reference evidence="2" key="1">
    <citation type="submission" date="2020-04" db="EMBL/GenBank/DDBJ databases">
        <authorList>
            <person name="Chiriac C."/>
            <person name="Salcher M."/>
            <person name="Ghai R."/>
            <person name="Kavagutti S V."/>
        </authorList>
    </citation>
    <scope>NUCLEOTIDE SEQUENCE</scope>
</reference>
<organism evidence="2">
    <name type="scientific">uncultured Caudovirales phage</name>
    <dbReference type="NCBI Taxonomy" id="2100421"/>
    <lineage>
        <taxon>Viruses</taxon>
        <taxon>Duplodnaviria</taxon>
        <taxon>Heunggongvirae</taxon>
        <taxon>Uroviricota</taxon>
        <taxon>Caudoviricetes</taxon>
        <taxon>Peduoviridae</taxon>
        <taxon>Maltschvirus</taxon>
        <taxon>Maltschvirus maltsch</taxon>
    </lineage>
</organism>
<feature type="domain" description="PD-(D/E)XK endonuclease-like" evidence="1">
    <location>
        <begin position="122"/>
        <end position="212"/>
    </location>
</feature>
<sequence length="262" mass="31073">MIEKNVNVYKKHVKRLLEIDDSSKRVTIMDNRYYTRHDKYYPSVTSILQYMPKNKFFETWLKDVGHNSDIIMKKAADEGTQVHDAIERYLLGEKISLIDDKGYSQYSIFVWQMILKFHEFWDTYKPTLVESEAHLFSDKYMFAGTCDLVVEINGEKWLLDIKTSNSLHTSHDLQLSAYSQAWNELYEEKIERVGIIWLKSPKHKADKKGEKMQGKGWEIYEPTRTIEENFKLFGYIHELYKLENPNPKPIPNEFPIEIQIGM</sequence>
<protein>
    <submittedName>
        <fullName evidence="2">PD-(D/E)XK nuclease superfamily</fullName>
    </submittedName>
</protein>
<dbReference type="InterPro" id="IPR011604">
    <property type="entry name" value="PDDEXK-like_dom_sf"/>
</dbReference>
<accession>A0A6J5M0I3</accession>
<dbReference type="SUPFAM" id="SSF52980">
    <property type="entry name" value="Restriction endonuclease-like"/>
    <property type="match status" value="1"/>
</dbReference>
<dbReference type="Pfam" id="PF12705">
    <property type="entry name" value="PDDEXK_1"/>
    <property type="match status" value="1"/>
</dbReference>
<dbReference type="InterPro" id="IPR011335">
    <property type="entry name" value="Restrct_endonuc-II-like"/>
</dbReference>
<dbReference type="InterPro" id="IPR038726">
    <property type="entry name" value="PDDEXK_AddAB-type"/>
</dbReference>
<dbReference type="EMBL" id="LR796345">
    <property type="protein sequence ID" value="CAB4138616.1"/>
    <property type="molecule type" value="Genomic_DNA"/>
</dbReference>